<name>B6IG75_CAEBR</name>
<proteinExistence type="predicted"/>
<dbReference type="CTD" id="68917783"/>
<reference evidence="2 3" key="2">
    <citation type="journal article" date="2011" name="PLoS Genet.">
        <title>Caenorhabditis briggsae recombinant inbred line genotypes reveal inter-strain incompatibility and the evolution of recombination.</title>
        <authorList>
            <person name="Ross J.A."/>
            <person name="Koboldt D.C."/>
            <person name="Staisch J.E."/>
            <person name="Chamberlin H.M."/>
            <person name="Gupta B.P."/>
            <person name="Miller R.D."/>
            <person name="Baird S.E."/>
            <person name="Haag E.S."/>
        </authorList>
    </citation>
    <scope>NUCLEOTIDE SEQUENCE [LARGE SCALE GENOMIC DNA]</scope>
    <source>
        <strain evidence="2 3">AF16</strain>
    </source>
</reference>
<gene>
    <name evidence="2" type="ORF">CBG26302</name>
    <name evidence="2" type="ORF">CBG_26302</name>
</gene>
<dbReference type="Proteomes" id="UP000008549">
    <property type="component" value="Unassembled WGS sequence"/>
</dbReference>
<keyword evidence="3" id="KW-1185">Reference proteome</keyword>
<organism evidence="2 3">
    <name type="scientific">Caenorhabditis briggsae</name>
    <dbReference type="NCBI Taxonomy" id="6238"/>
    <lineage>
        <taxon>Eukaryota</taxon>
        <taxon>Metazoa</taxon>
        <taxon>Ecdysozoa</taxon>
        <taxon>Nematoda</taxon>
        <taxon>Chromadorea</taxon>
        <taxon>Rhabditida</taxon>
        <taxon>Rhabditina</taxon>
        <taxon>Rhabditomorpha</taxon>
        <taxon>Rhabditoidea</taxon>
        <taxon>Rhabditidae</taxon>
        <taxon>Peloderinae</taxon>
        <taxon>Caenorhabditis</taxon>
    </lineage>
</organism>
<dbReference type="KEGG" id="cbr:CBG_26302"/>
<dbReference type="RefSeq" id="XP_045098472.1">
    <property type="nucleotide sequence ID" value="XM_045235673.1"/>
</dbReference>
<evidence type="ECO:0000313" key="2">
    <source>
        <dbReference type="EMBL" id="CAR98905.1"/>
    </source>
</evidence>
<dbReference type="AlphaFoldDB" id="B6IG75"/>
<protein>
    <submittedName>
        <fullName evidence="2">Protein CBG26302</fullName>
    </submittedName>
</protein>
<evidence type="ECO:0000313" key="3">
    <source>
        <dbReference type="Proteomes" id="UP000008549"/>
    </source>
</evidence>
<reference evidence="2 3" key="1">
    <citation type="journal article" date="2003" name="PLoS Biol.">
        <title>The genome sequence of Caenorhabditis briggsae: a platform for comparative genomics.</title>
        <authorList>
            <person name="Stein L.D."/>
            <person name="Bao Z."/>
            <person name="Blasiar D."/>
            <person name="Blumenthal T."/>
            <person name="Brent M.R."/>
            <person name="Chen N."/>
            <person name="Chinwalla A."/>
            <person name="Clarke L."/>
            <person name="Clee C."/>
            <person name="Coghlan A."/>
            <person name="Coulson A."/>
            <person name="D'Eustachio P."/>
            <person name="Fitch D.H."/>
            <person name="Fulton L.A."/>
            <person name="Fulton R.E."/>
            <person name="Griffiths-Jones S."/>
            <person name="Harris T.W."/>
            <person name="Hillier L.W."/>
            <person name="Kamath R."/>
            <person name="Kuwabara P.E."/>
            <person name="Mardis E.R."/>
            <person name="Marra M.A."/>
            <person name="Miner T.L."/>
            <person name="Minx P."/>
            <person name="Mullikin J.C."/>
            <person name="Plumb R.W."/>
            <person name="Rogers J."/>
            <person name="Schein J.E."/>
            <person name="Sohrmann M."/>
            <person name="Spieth J."/>
            <person name="Stajich J.E."/>
            <person name="Wei C."/>
            <person name="Willey D."/>
            <person name="Wilson R.K."/>
            <person name="Durbin R."/>
            <person name="Waterston R.H."/>
        </authorList>
    </citation>
    <scope>NUCLEOTIDE SEQUENCE [LARGE SCALE GENOMIC DNA]</scope>
    <source>
        <strain evidence="2 3">AF16</strain>
    </source>
</reference>
<dbReference type="InParanoid" id="B6IG75"/>
<dbReference type="EMBL" id="HE600986">
    <property type="protein sequence ID" value="CAR98905.1"/>
    <property type="molecule type" value="Genomic_DNA"/>
</dbReference>
<dbReference type="HOGENOM" id="CLU_3160429_0_0_1"/>
<evidence type="ECO:0000256" key="1">
    <source>
        <dbReference type="SAM" id="MobiDB-lite"/>
    </source>
</evidence>
<feature type="region of interest" description="Disordered" evidence="1">
    <location>
        <begin position="1"/>
        <end position="25"/>
    </location>
</feature>
<dbReference type="GeneID" id="68917783"/>
<accession>B6IG75</accession>
<sequence>MMNCVNNGLKVKMKRTNEAREKNERRRYLIVRHKTKRREKGTAAIGER</sequence>
<feature type="compositionally biased region" description="Basic and acidic residues" evidence="1">
    <location>
        <begin position="15"/>
        <end position="25"/>
    </location>
</feature>